<dbReference type="InterPro" id="IPR003658">
    <property type="entry name" value="Anti-sigma_ant"/>
</dbReference>
<dbReference type="CDD" id="cd07043">
    <property type="entry name" value="STAS_anti-anti-sigma_factors"/>
    <property type="match status" value="1"/>
</dbReference>
<dbReference type="InterPro" id="IPR002645">
    <property type="entry name" value="STAS_dom"/>
</dbReference>
<dbReference type="RefSeq" id="WP_301218960.1">
    <property type="nucleotide sequence ID" value="NZ_JAROCB010000003.1"/>
</dbReference>
<reference evidence="4" key="1">
    <citation type="submission" date="2023-03" db="EMBL/GenBank/DDBJ databases">
        <title>MT1 and MT2 Draft Genomes of Novel Species.</title>
        <authorList>
            <person name="Venkateswaran K."/>
        </authorList>
    </citation>
    <scope>NUCLEOTIDE SEQUENCE</scope>
    <source>
        <strain evidence="4">F6_8S_P_1A</strain>
    </source>
</reference>
<gene>
    <name evidence="4" type="ORF">P5G59_11375</name>
</gene>
<dbReference type="Proteomes" id="UP001174210">
    <property type="component" value="Unassembled WGS sequence"/>
</dbReference>
<proteinExistence type="inferred from homology"/>
<name>A0ABT8IY68_9MICO</name>
<feature type="domain" description="STAS" evidence="3">
    <location>
        <begin position="10"/>
        <end position="110"/>
    </location>
</feature>
<organism evidence="4 5">
    <name type="scientific">Leifsonia virtsii</name>
    <dbReference type="NCBI Taxonomy" id="3035915"/>
    <lineage>
        <taxon>Bacteria</taxon>
        <taxon>Bacillati</taxon>
        <taxon>Actinomycetota</taxon>
        <taxon>Actinomycetes</taxon>
        <taxon>Micrococcales</taxon>
        <taxon>Microbacteriaceae</taxon>
        <taxon>Leifsonia</taxon>
    </lineage>
</organism>
<evidence type="ECO:0000259" key="3">
    <source>
        <dbReference type="PROSITE" id="PS50801"/>
    </source>
</evidence>
<sequence>MNIDTSIRPDGVAVLAAEGRINLVTATAVRREVQRVVDEGHTRLALDLSRVEFIDSSGLGALVSGLKTARTAGGDLRLVAASEQVAGVLRLTNLDRILRVYPGPDDAYRD</sequence>
<evidence type="ECO:0000313" key="4">
    <source>
        <dbReference type="EMBL" id="MDN4597743.1"/>
    </source>
</evidence>
<dbReference type="PANTHER" id="PTHR33495:SF2">
    <property type="entry name" value="ANTI-SIGMA FACTOR ANTAGONIST TM_1081-RELATED"/>
    <property type="match status" value="1"/>
</dbReference>
<dbReference type="SUPFAM" id="SSF52091">
    <property type="entry name" value="SpoIIaa-like"/>
    <property type="match status" value="1"/>
</dbReference>
<dbReference type="NCBIfam" id="TIGR00377">
    <property type="entry name" value="ant_ant_sig"/>
    <property type="match status" value="1"/>
</dbReference>
<comment type="similarity">
    <text evidence="1 2">Belongs to the anti-sigma-factor antagonist family.</text>
</comment>
<evidence type="ECO:0000256" key="1">
    <source>
        <dbReference type="ARBA" id="ARBA00009013"/>
    </source>
</evidence>
<dbReference type="InterPro" id="IPR036513">
    <property type="entry name" value="STAS_dom_sf"/>
</dbReference>
<dbReference type="Pfam" id="PF01740">
    <property type="entry name" value="STAS"/>
    <property type="match status" value="1"/>
</dbReference>
<dbReference type="Gene3D" id="3.30.750.24">
    <property type="entry name" value="STAS domain"/>
    <property type="match status" value="1"/>
</dbReference>
<dbReference type="PANTHER" id="PTHR33495">
    <property type="entry name" value="ANTI-SIGMA FACTOR ANTAGONIST TM_1081-RELATED-RELATED"/>
    <property type="match status" value="1"/>
</dbReference>
<dbReference type="PROSITE" id="PS50801">
    <property type="entry name" value="STAS"/>
    <property type="match status" value="1"/>
</dbReference>
<evidence type="ECO:0000313" key="5">
    <source>
        <dbReference type="Proteomes" id="UP001174210"/>
    </source>
</evidence>
<keyword evidence="5" id="KW-1185">Reference proteome</keyword>
<comment type="caution">
    <text evidence="4">The sequence shown here is derived from an EMBL/GenBank/DDBJ whole genome shotgun (WGS) entry which is preliminary data.</text>
</comment>
<protein>
    <recommendedName>
        <fullName evidence="2">Anti-sigma factor antagonist</fullName>
    </recommendedName>
</protein>
<dbReference type="EMBL" id="JAROCB010000003">
    <property type="protein sequence ID" value="MDN4597743.1"/>
    <property type="molecule type" value="Genomic_DNA"/>
</dbReference>
<evidence type="ECO:0000256" key="2">
    <source>
        <dbReference type="RuleBase" id="RU003749"/>
    </source>
</evidence>
<accession>A0ABT8IY68</accession>